<proteinExistence type="predicted"/>
<reference evidence="1 2" key="1">
    <citation type="journal article" date="2022" name="bioRxiv">
        <title>The genome of the oomycete Peronosclerospora sorghi, a cosmopolitan pathogen of maize and sorghum, is inflated with dispersed pseudogenes.</title>
        <authorList>
            <person name="Fletcher K."/>
            <person name="Martin F."/>
            <person name="Isakeit T."/>
            <person name="Cavanaugh K."/>
            <person name="Magill C."/>
            <person name="Michelmore R."/>
        </authorList>
    </citation>
    <scope>NUCLEOTIDE SEQUENCE [LARGE SCALE GENOMIC DNA]</scope>
    <source>
        <strain evidence="1">P6</strain>
    </source>
</reference>
<dbReference type="EMBL" id="CM047580">
    <property type="protein sequence ID" value="KAI9920984.1"/>
    <property type="molecule type" value="Genomic_DNA"/>
</dbReference>
<evidence type="ECO:0000313" key="2">
    <source>
        <dbReference type="Proteomes" id="UP001163321"/>
    </source>
</evidence>
<dbReference type="Proteomes" id="UP001163321">
    <property type="component" value="Chromosome 1"/>
</dbReference>
<gene>
    <name evidence="1" type="ORF">PsorP6_001503</name>
</gene>
<accession>A0ACC0WQG3</accession>
<evidence type="ECO:0000313" key="1">
    <source>
        <dbReference type="EMBL" id="KAI9920984.1"/>
    </source>
</evidence>
<keyword evidence="2" id="KW-1185">Reference proteome</keyword>
<name>A0ACC0WQG3_9STRA</name>
<protein>
    <submittedName>
        <fullName evidence="1">Uncharacterized protein</fullName>
    </submittedName>
</protein>
<comment type="caution">
    <text evidence="1">The sequence shown here is derived from an EMBL/GenBank/DDBJ whole genome shotgun (WGS) entry which is preliminary data.</text>
</comment>
<sequence>MKEMEEAGFVLGDAGIAGPSGHDGGGLACADVVPRRCARSSYATSNDYTAMVEHEKETRPLPNPFLPGIVPLLCLRSDVCDGCAPFVQGQEQHYRNYKASCGSSAGKPYFLFQKHKYVAEEDASDKSTVLFRKLKTPVHEPLVKGWKSKTWKISDMNLKHSDTCTVVPKPTARQLAEMRFFRKAVITHSKLSGKLMTDNFLLNSESGIKIPRGMAYREQRIVVDTSTDDITESYKYISSLLKSFAEKNPGSFAEYEKDPHGHFIWGAHYAERIDRSPGWSATNLRHSRAALQNRKFPRLHGVSCHAGRQFRESGSGVRIAAC</sequence>
<organism evidence="1 2">
    <name type="scientific">Peronosclerospora sorghi</name>
    <dbReference type="NCBI Taxonomy" id="230839"/>
    <lineage>
        <taxon>Eukaryota</taxon>
        <taxon>Sar</taxon>
        <taxon>Stramenopiles</taxon>
        <taxon>Oomycota</taxon>
        <taxon>Peronosporomycetes</taxon>
        <taxon>Peronosporales</taxon>
        <taxon>Peronosporaceae</taxon>
        <taxon>Peronosclerospora</taxon>
    </lineage>
</organism>